<comment type="subcellular location">
    <subcellularLocation>
        <location evidence="1">Cytoplasm</location>
        <location evidence="1">Cytosol</location>
    </subcellularLocation>
</comment>
<sequence>MIDYSLHWLESAGVEEVFVFCCAHAKQVINYLNSSHWLSIPTFTVTTIESNDAISAGDALRLIYERNVIRGDFVLISGDTVSNMSLTQVLHEHNERRKRDSNAVMTMVIKKSKPRQFIRQTRLGTDELFMAIDPTTKQLLHYEENSDNLKGSVVLDKILVADNPSVSLLNDMQDCYIDICSLEVLSLFTDNFDYQHLRRHFVKGLLVDDIMGYKIFTHEIHSEYAARVDNFKSYDTISKDIMQRWTYPMVPDVQFSGNHLAKLERQGIYKTSDSHSHSHTLNFGETPSLTAHPPATIISSSSFFLSLSLPLPPSLPPSSPPLAYFKKAILPCPYLLGVEIVLSQSAQIGPFTFLGKGSNIGDFSKITNSVIGEGCSIGSNVSIEGSYIWNDVIIHDGCKLKHAIICDGAVIKSGAVLEPGVILSFNVVIGQQFVVPAYSKVSLIPQPINQDSDEELEYADNCSAVGESPSKLHEQACPENAIAALVHLLRKKSENLSFDETQEEAWKCTYSCTPSFLQKFSDYLIPYTPYKAMSTSFDIPNGELMVLSADTSKVGISGAGYIWSACEAGHEEEWRHSVAPIPQDKLEEVARAALAELDLVTQESSHLPASGELKPGSETANSLDGENEESKADFIDFEREVEATFLRAVHEGVEQEHVILEVNSLRLSYNMPFTDCAGAIFYAMMKLALESPHSTNNELHKNVAVVVTKWGGLLQHYLQTEDEVIEVILKFEEMCLESTREFSPLFAQILHLLYDKDILSEDAILSWASEKEGGDEADKIFVKQSEVFIQACLVDPLAAVAERGIRGRGLNAKIY</sequence>
<dbReference type="InterPro" id="IPR044123">
    <property type="entry name" value="W2_eIF2B_epsilon"/>
</dbReference>
<dbReference type="Pfam" id="PF25084">
    <property type="entry name" value="LbH_EIF2B"/>
    <property type="match status" value="1"/>
</dbReference>
<dbReference type="Gene3D" id="2.160.10.10">
    <property type="entry name" value="Hexapeptide repeat proteins"/>
    <property type="match status" value="1"/>
</dbReference>
<dbReference type="GO" id="GO:0005829">
    <property type="term" value="C:cytosol"/>
    <property type="evidence" value="ECO:0007669"/>
    <property type="project" value="UniProtKB-SubCell"/>
</dbReference>
<gene>
    <name evidence="11" type="ORF">Syun_006687</name>
</gene>
<dbReference type="InterPro" id="IPR029044">
    <property type="entry name" value="Nucleotide-diphossugar_trans"/>
</dbReference>
<dbReference type="SMART" id="SM00515">
    <property type="entry name" value="eIF5C"/>
    <property type="match status" value="1"/>
</dbReference>
<keyword evidence="5" id="KW-0648">Protein biosynthesis</keyword>
<protein>
    <recommendedName>
        <fullName evidence="6">Translation initiation factor eIF2B subunit epsilon</fullName>
    </recommendedName>
    <alternativeName>
        <fullName evidence="7">eIF2B GDP-GTP exchange factor subunit epsilon</fullName>
    </alternativeName>
</protein>
<dbReference type="GO" id="GO:0031369">
    <property type="term" value="F:translation initiation factor binding"/>
    <property type="evidence" value="ECO:0007669"/>
    <property type="project" value="InterPro"/>
</dbReference>
<comment type="subunit">
    <text evidence="8">Component of the translation initiation factor 2B (eIF2B) complex which is a heterodecamer of two sets of five different subunits: alpha, beta, gamma, delta and epsilon. Subunits alpha, beta and delta comprise a regulatory subcomplex and subunits epsilon and gamma comprise a catalytic subcomplex. Within the complex, the hexameric regulatory complex resides at the center, with the two heterodimeric catalytic subcomplexes bound on opposite sides.</text>
</comment>
<dbReference type="Pfam" id="PF02020">
    <property type="entry name" value="W2"/>
    <property type="match status" value="1"/>
</dbReference>
<dbReference type="CDD" id="cd04197">
    <property type="entry name" value="eIF-2B_epsilon_N"/>
    <property type="match status" value="1"/>
</dbReference>
<dbReference type="SUPFAM" id="SSF51161">
    <property type="entry name" value="Trimeric LpxA-like enzymes"/>
    <property type="match status" value="1"/>
</dbReference>
<dbReference type="PROSITE" id="PS51363">
    <property type="entry name" value="W2"/>
    <property type="match status" value="1"/>
</dbReference>
<keyword evidence="4" id="KW-0396">Initiation factor</keyword>
<dbReference type="InterPro" id="IPR011004">
    <property type="entry name" value="Trimer_LpxA-like_sf"/>
</dbReference>
<evidence type="ECO:0000256" key="1">
    <source>
        <dbReference type="ARBA" id="ARBA00004514"/>
    </source>
</evidence>
<feature type="domain" description="W2" evidence="10">
    <location>
        <begin position="631"/>
        <end position="802"/>
    </location>
</feature>
<proteinExistence type="inferred from homology"/>
<evidence type="ECO:0000256" key="3">
    <source>
        <dbReference type="ARBA" id="ARBA00022490"/>
    </source>
</evidence>
<keyword evidence="3" id="KW-0963">Cytoplasm</keyword>
<dbReference type="SUPFAM" id="SSF53448">
    <property type="entry name" value="Nucleotide-diphospho-sugar transferases"/>
    <property type="match status" value="1"/>
</dbReference>
<evidence type="ECO:0000256" key="9">
    <source>
        <dbReference type="SAM" id="MobiDB-lite"/>
    </source>
</evidence>
<dbReference type="EMBL" id="JBBNAF010000003">
    <property type="protein sequence ID" value="KAK9160346.1"/>
    <property type="molecule type" value="Genomic_DNA"/>
</dbReference>
<keyword evidence="12" id="KW-1185">Reference proteome</keyword>
<dbReference type="GO" id="GO:0005085">
    <property type="term" value="F:guanyl-nucleotide exchange factor activity"/>
    <property type="evidence" value="ECO:0007669"/>
    <property type="project" value="InterPro"/>
</dbReference>
<dbReference type="SUPFAM" id="SSF48371">
    <property type="entry name" value="ARM repeat"/>
    <property type="match status" value="1"/>
</dbReference>
<dbReference type="InterPro" id="IPR016024">
    <property type="entry name" value="ARM-type_fold"/>
</dbReference>
<evidence type="ECO:0000256" key="7">
    <source>
        <dbReference type="ARBA" id="ARBA00044345"/>
    </source>
</evidence>
<evidence type="ECO:0000256" key="4">
    <source>
        <dbReference type="ARBA" id="ARBA00022540"/>
    </source>
</evidence>
<dbReference type="GO" id="GO:0003743">
    <property type="term" value="F:translation initiation factor activity"/>
    <property type="evidence" value="ECO:0007669"/>
    <property type="project" value="UniProtKB-KW"/>
</dbReference>
<dbReference type="InterPro" id="IPR051956">
    <property type="entry name" value="eIF2B_epsilon"/>
</dbReference>
<dbReference type="Gene3D" id="3.90.550.10">
    <property type="entry name" value="Spore Coat Polysaccharide Biosynthesis Protein SpsA, Chain A"/>
    <property type="match status" value="1"/>
</dbReference>
<dbReference type="FunFam" id="2.160.10.10:FF:000029">
    <property type="entry name" value="Trimeric LpxA-like enzyme"/>
    <property type="match status" value="1"/>
</dbReference>
<evidence type="ECO:0000259" key="10">
    <source>
        <dbReference type="PROSITE" id="PS51363"/>
    </source>
</evidence>
<evidence type="ECO:0000256" key="5">
    <source>
        <dbReference type="ARBA" id="ARBA00022917"/>
    </source>
</evidence>
<evidence type="ECO:0000313" key="12">
    <source>
        <dbReference type="Proteomes" id="UP001420932"/>
    </source>
</evidence>
<organism evidence="11 12">
    <name type="scientific">Stephania yunnanensis</name>
    <dbReference type="NCBI Taxonomy" id="152371"/>
    <lineage>
        <taxon>Eukaryota</taxon>
        <taxon>Viridiplantae</taxon>
        <taxon>Streptophyta</taxon>
        <taxon>Embryophyta</taxon>
        <taxon>Tracheophyta</taxon>
        <taxon>Spermatophyta</taxon>
        <taxon>Magnoliopsida</taxon>
        <taxon>Ranunculales</taxon>
        <taxon>Menispermaceae</taxon>
        <taxon>Menispermoideae</taxon>
        <taxon>Cissampelideae</taxon>
        <taxon>Stephania</taxon>
    </lineage>
</organism>
<evidence type="ECO:0000256" key="8">
    <source>
        <dbReference type="ARBA" id="ARBA00046432"/>
    </source>
</evidence>
<dbReference type="InterPro" id="IPR035543">
    <property type="entry name" value="eIF-2B_epsilon_N"/>
</dbReference>
<dbReference type="CDD" id="cd11558">
    <property type="entry name" value="W2_eIF2B_epsilon"/>
    <property type="match status" value="1"/>
</dbReference>
<dbReference type="AlphaFoldDB" id="A0AAP0Q1L6"/>
<comment type="similarity">
    <text evidence="2">Belongs to the eIF-2B gamma/epsilon subunits family.</text>
</comment>
<dbReference type="CDD" id="cd05787">
    <property type="entry name" value="LbH_eIF2B_epsilon"/>
    <property type="match status" value="1"/>
</dbReference>
<dbReference type="Gene3D" id="1.25.40.180">
    <property type="match status" value="1"/>
</dbReference>
<dbReference type="InterPro" id="IPR003307">
    <property type="entry name" value="W2_domain"/>
</dbReference>
<dbReference type="InterPro" id="IPR056764">
    <property type="entry name" value="LbH_EIF2B3/5"/>
</dbReference>
<evidence type="ECO:0000313" key="11">
    <source>
        <dbReference type="EMBL" id="KAK9160346.1"/>
    </source>
</evidence>
<name>A0AAP0Q1L6_9MAGN</name>
<dbReference type="PANTHER" id="PTHR45887">
    <property type="entry name" value="TRANSLATION INITIATION FACTOR EIF-2B SUBUNIT EPSILON"/>
    <property type="match status" value="1"/>
</dbReference>
<feature type="region of interest" description="Disordered" evidence="9">
    <location>
        <begin position="605"/>
        <end position="629"/>
    </location>
</feature>
<evidence type="ECO:0000256" key="2">
    <source>
        <dbReference type="ARBA" id="ARBA00007878"/>
    </source>
</evidence>
<dbReference type="FunFam" id="3.90.550.10:FF:000106">
    <property type="entry name" value="Translation initiation factor eIF-2B subunit epsilon"/>
    <property type="match status" value="1"/>
</dbReference>
<reference evidence="11 12" key="1">
    <citation type="submission" date="2024-01" db="EMBL/GenBank/DDBJ databases">
        <title>Genome assemblies of Stephania.</title>
        <authorList>
            <person name="Yang L."/>
        </authorList>
    </citation>
    <scope>NUCLEOTIDE SEQUENCE [LARGE SCALE GENOMIC DNA]</scope>
    <source>
        <strain evidence="11">YNDBR</strain>
        <tissue evidence="11">Leaf</tissue>
    </source>
</reference>
<dbReference type="Proteomes" id="UP001420932">
    <property type="component" value="Unassembled WGS sequence"/>
</dbReference>
<accession>A0AAP0Q1L6</accession>
<dbReference type="PANTHER" id="PTHR45887:SF1">
    <property type="entry name" value="TRANSLATION INITIATION FACTOR EIF-2B SUBUNIT EPSILON"/>
    <property type="match status" value="1"/>
</dbReference>
<comment type="caution">
    <text evidence="11">The sequence shown here is derived from an EMBL/GenBank/DDBJ whole genome shotgun (WGS) entry which is preliminary data.</text>
</comment>
<evidence type="ECO:0000256" key="6">
    <source>
        <dbReference type="ARBA" id="ARBA00044144"/>
    </source>
</evidence>
<dbReference type="GO" id="GO:0005851">
    <property type="term" value="C:eukaryotic translation initiation factor 2B complex"/>
    <property type="evidence" value="ECO:0007669"/>
    <property type="project" value="TreeGrafter"/>
</dbReference>
<dbReference type="FunFam" id="1.25.40.180:FF:000022">
    <property type="entry name" value="Translation initiation factor eIF-2B epsilon subunit"/>
    <property type="match status" value="1"/>
</dbReference>